<keyword evidence="2" id="KW-1185">Reference proteome</keyword>
<evidence type="ECO:0000313" key="2">
    <source>
        <dbReference type="Proteomes" id="UP001280156"/>
    </source>
</evidence>
<evidence type="ECO:0000313" key="1">
    <source>
        <dbReference type="EMBL" id="MDX8485890.1"/>
    </source>
</evidence>
<dbReference type="Pfam" id="PF12525">
    <property type="entry name" value="DUF3726"/>
    <property type="match status" value="1"/>
</dbReference>
<organism evidence="1 2">
    <name type="scientific">Mesorhizobium humile</name>
    <dbReference type="NCBI Taxonomy" id="3072313"/>
    <lineage>
        <taxon>Bacteria</taxon>
        <taxon>Pseudomonadati</taxon>
        <taxon>Pseudomonadota</taxon>
        <taxon>Alphaproteobacteria</taxon>
        <taxon>Hyphomicrobiales</taxon>
        <taxon>Phyllobacteriaceae</taxon>
        <taxon>Mesorhizobium</taxon>
    </lineage>
</organism>
<reference evidence="1 2" key="1">
    <citation type="submission" date="2023-08" db="EMBL/GenBank/DDBJ databases">
        <title>Implementing the SeqCode for naming new Mesorhizobium species isolated from Vachellia karroo root nodules.</title>
        <authorList>
            <person name="Van Lill M."/>
        </authorList>
    </citation>
    <scope>NUCLEOTIDE SEQUENCE [LARGE SCALE GENOMIC DNA]</scope>
    <source>
        <strain evidence="1 2">VK2B</strain>
    </source>
</reference>
<dbReference type="EMBL" id="JAVIIV010000006">
    <property type="protein sequence ID" value="MDX8485890.1"/>
    <property type="molecule type" value="Genomic_DNA"/>
</dbReference>
<proteinExistence type="predicted"/>
<dbReference type="RefSeq" id="WP_320297490.1">
    <property type="nucleotide sequence ID" value="NZ_JAVIIU010000011.1"/>
</dbReference>
<protein>
    <submittedName>
        <fullName evidence="1">DUF3726 domain-containing protein</fullName>
    </submittedName>
</protein>
<comment type="caution">
    <text evidence="1">The sequence shown here is derived from an EMBL/GenBank/DDBJ whole genome shotgun (WGS) entry which is preliminary data.</text>
</comment>
<gene>
    <name evidence="1" type="ORF">RFM52_11835</name>
</gene>
<name>A0ABU4YG45_9HYPH</name>
<dbReference type="InterPro" id="IPR022201">
    <property type="entry name" value="DUF3726"/>
</dbReference>
<accession>A0ABU4YG45</accession>
<dbReference type="Proteomes" id="UP001280156">
    <property type="component" value="Unassembled WGS sequence"/>
</dbReference>
<sequence>MIDLSLNEVETLSTKAARGAGFSWGLAEDIGRAARRIAAENDNWGEAMLSLAENAQSFAAPDPARAARWRKGETDMPAETPLCPIRTAALLLDDPLPASALPLTIINVGLPVWLDAMLRRSAMRVAQPVGPVTRADVVVEHRAEIEQPATGRRGATNERTLAALNSFAGKTYVPESERSRVRGAGGGRVDDE</sequence>